<dbReference type="Proteomes" id="UP000011518">
    <property type="component" value="Unassembled WGS sequence"/>
</dbReference>
<reference evidence="2" key="2">
    <citation type="journal article" date="2013" name="Nat. Commun.">
        <title>Genome of the Chinese tree shrew.</title>
        <authorList>
            <person name="Fan Y."/>
            <person name="Huang Z.Y."/>
            <person name="Cao C.C."/>
            <person name="Chen C.S."/>
            <person name="Chen Y.X."/>
            <person name="Fan D.D."/>
            <person name="He J."/>
            <person name="Hou H.L."/>
            <person name="Hu L."/>
            <person name="Hu X.T."/>
            <person name="Jiang X.T."/>
            <person name="Lai R."/>
            <person name="Lang Y.S."/>
            <person name="Liang B."/>
            <person name="Liao S.G."/>
            <person name="Mu D."/>
            <person name="Ma Y.Y."/>
            <person name="Niu Y.Y."/>
            <person name="Sun X.Q."/>
            <person name="Xia J.Q."/>
            <person name="Xiao J."/>
            <person name="Xiong Z.Q."/>
            <person name="Xu L."/>
            <person name="Yang L."/>
            <person name="Zhang Y."/>
            <person name="Zhao W."/>
            <person name="Zhao X.D."/>
            <person name="Zheng Y.T."/>
            <person name="Zhou J.M."/>
            <person name="Zhu Y.B."/>
            <person name="Zhang G.J."/>
            <person name="Wang J."/>
            <person name="Yao Y.G."/>
        </authorList>
    </citation>
    <scope>NUCLEOTIDE SEQUENCE [LARGE SCALE GENOMIC DNA]</scope>
</reference>
<evidence type="ECO:0000313" key="1">
    <source>
        <dbReference type="EMBL" id="ELW65217.1"/>
    </source>
</evidence>
<sequence>MGTWLIFWPERPWEVCDILSTLEPDLHCCHHERQRGLQLWLCQVPYITHTTDATDAYTHTSFHLHTVFVDPKEQTPWATPMFMDAAPQNVRVMTLHGMEFDQ</sequence>
<keyword evidence="2" id="KW-1185">Reference proteome</keyword>
<evidence type="ECO:0000313" key="2">
    <source>
        <dbReference type="Proteomes" id="UP000011518"/>
    </source>
</evidence>
<accession>L9KVK4</accession>
<reference evidence="2" key="1">
    <citation type="submission" date="2012-07" db="EMBL/GenBank/DDBJ databases">
        <title>Genome of the Chinese tree shrew, a rising model animal genetically related to primates.</title>
        <authorList>
            <person name="Zhang G."/>
            <person name="Fan Y."/>
            <person name="Yao Y."/>
            <person name="Huang Z."/>
        </authorList>
    </citation>
    <scope>NUCLEOTIDE SEQUENCE [LARGE SCALE GENOMIC DNA]</scope>
</reference>
<gene>
    <name evidence="1" type="ORF">TREES_T100009780</name>
</gene>
<dbReference type="EMBL" id="KB320699">
    <property type="protein sequence ID" value="ELW65217.1"/>
    <property type="molecule type" value="Genomic_DNA"/>
</dbReference>
<protein>
    <submittedName>
        <fullName evidence="1">Uncharacterized protein</fullName>
    </submittedName>
</protein>
<dbReference type="InParanoid" id="L9KVK4"/>
<name>L9KVK4_TUPCH</name>
<organism evidence="1 2">
    <name type="scientific">Tupaia chinensis</name>
    <name type="common">Chinese tree shrew</name>
    <name type="synonym">Tupaia belangeri chinensis</name>
    <dbReference type="NCBI Taxonomy" id="246437"/>
    <lineage>
        <taxon>Eukaryota</taxon>
        <taxon>Metazoa</taxon>
        <taxon>Chordata</taxon>
        <taxon>Craniata</taxon>
        <taxon>Vertebrata</taxon>
        <taxon>Euteleostomi</taxon>
        <taxon>Mammalia</taxon>
        <taxon>Eutheria</taxon>
        <taxon>Euarchontoglires</taxon>
        <taxon>Scandentia</taxon>
        <taxon>Tupaiidae</taxon>
        <taxon>Tupaia</taxon>
    </lineage>
</organism>
<dbReference type="AlphaFoldDB" id="L9KVK4"/>
<proteinExistence type="predicted"/>